<dbReference type="Proteomes" id="UP001396334">
    <property type="component" value="Unassembled WGS sequence"/>
</dbReference>
<feature type="compositionally biased region" description="Basic and acidic residues" evidence="1">
    <location>
        <begin position="67"/>
        <end position="79"/>
    </location>
</feature>
<sequence>MGTKMVRFSKSIGMPDPTSAEIEVILEAFEGLNDLPWIANPILHTVPSTLRVKRLEPSLEPHGSSPDLERTDQIHDHKNPTQLIEPMSNQPNAPTWVTSKRYPTR</sequence>
<feature type="compositionally biased region" description="Polar residues" evidence="1">
    <location>
        <begin position="87"/>
        <end position="98"/>
    </location>
</feature>
<comment type="caution">
    <text evidence="2">The sequence shown here is derived from an EMBL/GenBank/DDBJ whole genome shotgun (WGS) entry which is preliminary data.</text>
</comment>
<gene>
    <name evidence="2" type="ORF">V6N11_062886</name>
</gene>
<accession>A0ABR2NPJ6</accession>
<organism evidence="2 3">
    <name type="scientific">Hibiscus sabdariffa</name>
    <name type="common">roselle</name>
    <dbReference type="NCBI Taxonomy" id="183260"/>
    <lineage>
        <taxon>Eukaryota</taxon>
        <taxon>Viridiplantae</taxon>
        <taxon>Streptophyta</taxon>
        <taxon>Embryophyta</taxon>
        <taxon>Tracheophyta</taxon>
        <taxon>Spermatophyta</taxon>
        <taxon>Magnoliopsida</taxon>
        <taxon>eudicotyledons</taxon>
        <taxon>Gunneridae</taxon>
        <taxon>Pentapetalae</taxon>
        <taxon>rosids</taxon>
        <taxon>malvids</taxon>
        <taxon>Malvales</taxon>
        <taxon>Malvaceae</taxon>
        <taxon>Malvoideae</taxon>
        <taxon>Hibiscus</taxon>
    </lineage>
</organism>
<feature type="region of interest" description="Disordered" evidence="1">
    <location>
        <begin position="55"/>
        <end position="105"/>
    </location>
</feature>
<keyword evidence="3" id="KW-1185">Reference proteome</keyword>
<protein>
    <submittedName>
        <fullName evidence="2">Uncharacterized protein</fullName>
    </submittedName>
</protein>
<name>A0ABR2NPJ6_9ROSI</name>
<dbReference type="EMBL" id="JBBPBN010000114">
    <property type="protein sequence ID" value="KAK8978089.1"/>
    <property type="molecule type" value="Genomic_DNA"/>
</dbReference>
<reference evidence="2 3" key="1">
    <citation type="journal article" date="2024" name="G3 (Bethesda)">
        <title>Genome assembly of Hibiscus sabdariffa L. provides insights into metabolisms of medicinal natural products.</title>
        <authorList>
            <person name="Kim T."/>
        </authorList>
    </citation>
    <scope>NUCLEOTIDE SEQUENCE [LARGE SCALE GENOMIC DNA]</scope>
    <source>
        <strain evidence="2">TK-2024</strain>
        <tissue evidence="2">Old leaves</tissue>
    </source>
</reference>
<evidence type="ECO:0000313" key="3">
    <source>
        <dbReference type="Proteomes" id="UP001396334"/>
    </source>
</evidence>
<evidence type="ECO:0000313" key="2">
    <source>
        <dbReference type="EMBL" id="KAK8978089.1"/>
    </source>
</evidence>
<evidence type="ECO:0000256" key="1">
    <source>
        <dbReference type="SAM" id="MobiDB-lite"/>
    </source>
</evidence>
<proteinExistence type="predicted"/>